<dbReference type="InterPro" id="IPR036413">
    <property type="entry name" value="YaeB-like_sf"/>
</dbReference>
<dbReference type="STRING" id="267850.ADINL_1958"/>
<dbReference type="PANTHER" id="PTHR12818:SF0">
    <property type="entry name" value="TRNA (ADENINE(37)-N6)-METHYLTRANSFERASE"/>
    <property type="match status" value="1"/>
</dbReference>
<dbReference type="Gene3D" id="2.40.30.70">
    <property type="entry name" value="YaeB-like"/>
    <property type="match status" value="1"/>
</dbReference>
<dbReference type="NCBIfam" id="TIGR00104">
    <property type="entry name" value="tRNA_TsaA"/>
    <property type="match status" value="1"/>
</dbReference>
<dbReference type="InterPro" id="IPR023370">
    <property type="entry name" value="TrmO-like_N"/>
</dbReference>
<feature type="domain" description="TsaA-like" evidence="3">
    <location>
        <begin position="4"/>
        <end position="145"/>
    </location>
</feature>
<organism evidence="4 5">
    <name type="scientific">Nitrincola lacisaponensis</name>
    <dbReference type="NCBI Taxonomy" id="267850"/>
    <lineage>
        <taxon>Bacteria</taxon>
        <taxon>Pseudomonadati</taxon>
        <taxon>Pseudomonadota</taxon>
        <taxon>Gammaproteobacteria</taxon>
        <taxon>Oceanospirillales</taxon>
        <taxon>Oceanospirillaceae</taxon>
        <taxon>Nitrincola</taxon>
    </lineage>
</organism>
<gene>
    <name evidence="4" type="ORF">ADINL_1958</name>
</gene>
<keyword evidence="5" id="KW-1185">Reference proteome</keyword>
<evidence type="ECO:0000313" key="4">
    <source>
        <dbReference type="EMBL" id="KDE39504.1"/>
    </source>
</evidence>
<dbReference type="AlphaFoldDB" id="A0A063Y1G2"/>
<dbReference type="PROSITE" id="PS51668">
    <property type="entry name" value="TSAA_2"/>
    <property type="match status" value="1"/>
</dbReference>
<evidence type="ECO:0000256" key="1">
    <source>
        <dbReference type="ARBA" id="ARBA00022691"/>
    </source>
</evidence>
<comment type="caution">
    <text evidence="4">The sequence shown here is derived from an EMBL/GenBank/DDBJ whole genome shotgun (WGS) entry which is preliminary data.</text>
</comment>
<dbReference type="FunFam" id="2.40.30.70:FF:000001">
    <property type="entry name" value="tRNA (N6-threonylcarbamoyladenosine(37)-N6)-methyltransferase TrmO"/>
    <property type="match status" value="1"/>
</dbReference>
<keyword evidence="1" id="KW-0949">S-adenosyl-L-methionine</keyword>
<evidence type="ECO:0000256" key="2">
    <source>
        <dbReference type="ARBA" id="ARBA00033753"/>
    </source>
</evidence>
<evidence type="ECO:0000259" key="3">
    <source>
        <dbReference type="PROSITE" id="PS51668"/>
    </source>
</evidence>
<evidence type="ECO:0000313" key="5">
    <source>
        <dbReference type="Proteomes" id="UP000027318"/>
    </source>
</evidence>
<name>A0A063Y1G2_9GAMM</name>
<protein>
    <recommendedName>
        <fullName evidence="3">TsaA-like domain-containing protein</fullName>
    </recommendedName>
</protein>
<comment type="similarity">
    <text evidence="2">Belongs to the tRNA methyltransferase O family.</text>
</comment>
<dbReference type="SUPFAM" id="SSF118196">
    <property type="entry name" value="YaeB-like"/>
    <property type="match status" value="1"/>
</dbReference>
<proteinExistence type="inferred from homology"/>
<dbReference type="InterPro" id="IPR036414">
    <property type="entry name" value="YaeB_N_sf"/>
</dbReference>
<dbReference type="Pfam" id="PF18389">
    <property type="entry name" value="TrmO_C"/>
    <property type="match status" value="1"/>
</dbReference>
<dbReference type="GO" id="GO:0089715">
    <property type="term" value="F:tRNA (L-threonylcarbamoyladenosine(37)-C2) methyltransferase activity"/>
    <property type="evidence" value="ECO:0007669"/>
    <property type="project" value="TreeGrafter"/>
</dbReference>
<sequence>MFSFDPIGYVESPYKEKFGIPRQPGLTHSIRATLRLHPPYSHPDSVRGLESCSHIWIIFVFSATQDKGWHPTVRPPRLGGNQRLGVYATRSTFRPNPIGLSVARLLSCQQQGEHLCLELADVDLLDGTPVLDIKPYLPYADSLPEARFALGAAPEPLKLPVHFSATAQQRCDAIERQLQLPLATQITEILQCDPRPAYQQDSTRIYGVRLHQFNVRWQVLDTAIEVLDIETLND</sequence>
<dbReference type="Pfam" id="PF01980">
    <property type="entry name" value="TrmO_N"/>
    <property type="match status" value="1"/>
</dbReference>
<dbReference type="EMBL" id="JMSZ01000030">
    <property type="protein sequence ID" value="KDE39504.1"/>
    <property type="molecule type" value="Genomic_DNA"/>
</dbReference>
<dbReference type="InterPro" id="IPR040372">
    <property type="entry name" value="YaeB-like"/>
</dbReference>
<dbReference type="Gene3D" id="3.30.2310.10">
    <property type="entry name" value="YaeB-like"/>
    <property type="match status" value="1"/>
</dbReference>
<dbReference type="PATRIC" id="fig|267850.7.peg.1927"/>
<dbReference type="Proteomes" id="UP000027318">
    <property type="component" value="Unassembled WGS sequence"/>
</dbReference>
<dbReference type="CDD" id="cd09281">
    <property type="entry name" value="UPF0066"/>
    <property type="match status" value="1"/>
</dbReference>
<dbReference type="PANTHER" id="PTHR12818">
    <property type="entry name" value="TRNA (ADENINE(37)-N6)-METHYLTRANSFERASE"/>
    <property type="match status" value="1"/>
</dbReference>
<accession>A0A063Y1G2</accession>
<dbReference type="OrthoDB" id="9804309at2"/>
<dbReference type="InterPro" id="IPR041369">
    <property type="entry name" value="TrmO_C"/>
</dbReference>
<dbReference type="RefSeq" id="WP_036547308.1">
    <property type="nucleotide sequence ID" value="NZ_JMSZ01000030.1"/>
</dbReference>
<reference evidence="4 5" key="1">
    <citation type="journal article" date="2005" name="Int. J. Syst. Evol. Microbiol.">
        <title>Nitrincola lacisaponensis gen. nov., sp. nov., a novel alkaliphilic bacterium isolated from an alkaline, saline lake.</title>
        <authorList>
            <person name="Dimitriu P.A."/>
            <person name="Shukla S.K."/>
            <person name="Conradt J."/>
            <person name="Marquez M.C."/>
            <person name="Ventosa A."/>
            <person name="Maglia A."/>
            <person name="Peyton B.M."/>
            <person name="Pinkart H.C."/>
            <person name="Mormile M.R."/>
        </authorList>
    </citation>
    <scope>NUCLEOTIDE SEQUENCE [LARGE SCALE GENOMIC DNA]</scope>
    <source>
        <strain evidence="4 5">4CA</strain>
    </source>
</reference>